<dbReference type="Pfam" id="PF08718">
    <property type="entry name" value="GLTP"/>
    <property type="match status" value="1"/>
</dbReference>
<dbReference type="PANTHER" id="PTHR10219">
    <property type="entry name" value="GLYCOLIPID TRANSFER PROTEIN-RELATED"/>
    <property type="match status" value="1"/>
</dbReference>
<dbReference type="InterPro" id="IPR014830">
    <property type="entry name" value="Glycolipid_transfer_prot_dom"/>
</dbReference>
<feature type="domain" description="Glycolipid transfer protein" evidence="2">
    <location>
        <begin position="33"/>
        <end position="178"/>
    </location>
</feature>
<dbReference type="GO" id="GO:0032691">
    <property type="term" value="P:negative regulation of interleukin-1 beta production"/>
    <property type="evidence" value="ECO:0007669"/>
    <property type="project" value="UniProtKB-ARBA"/>
</dbReference>
<evidence type="ECO:0000313" key="3">
    <source>
        <dbReference type="EMBL" id="CAL1530132.1"/>
    </source>
</evidence>
<proteinExistence type="inferred from homology"/>
<dbReference type="SUPFAM" id="SSF110004">
    <property type="entry name" value="Glycolipid transfer protein, GLTP"/>
    <property type="match status" value="1"/>
</dbReference>
<dbReference type="GO" id="GO:1902387">
    <property type="term" value="F:ceramide 1-phosphate binding"/>
    <property type="evidence" value="ECO:0007669"/>
    <property type="project" value="TreeGrafter"/>
</dbReference>
<evidence type="ECO:0000313" key="4">
    <source>
        <dbReference type="Proteomes" id="UP001497497"/>
    </source>
</evidence>
<comment type="similarity">
    <text evidence="1">Belongs to the GLTP family.</text>
</comment>
<dbReference type="GO" id="GO:0005829">
    <property type="term" value="C:cytosol"/>
    <property type="evidence" value="ECO:0007669"/>
    <property type="project" value="TreeGrafter"/>
</dbReference>
<evidence type="ECO:0000256" key="1">
    <source>
        <dbReference type="ARBA" id="ARBA00007148"/>
    </source>
</evidence>
<dbReference type="InterPro" id="IPR036497">
    <property type="entry name" value="GLTP_sf"/>
</dbReference>
<evidence type="ECO:0000259" key="2">
    <source>
        <dbReference type="Pfam" id="PF08718"/>
    </source>
</evidence>
<comment type="caution">
    <text evidence="3">The sequence shown here is derived from an EMBL/GenBank/DDBJ whole genome shotgun (WGS) entry which is preliminary data.</text>
</comment>
<keyword evidence="4" id="KW-1185">Reference proteome</keyword>
<gene>
    <name evidence="3" type="ORF">GSLYS_00004265001</name>
</gene>
<dbReference type="EMBL" id="CAXITT010000062">
    <property type="protein sequence ID" value="CAL1530132.1"/>
    <property type="molecule type" value="Genomic_DNA"/>
</dbReference>
<dbReference type="GO" id="GO:0016020">
    <property type="term" value="C:membrane"/>
    <property type="evidence" value="ECO:0007669"/>
    <property type="project" value="TreeGrafter"/>
</dbReference>
<organism evidence="3 4">
    <name type="scientific">Lymnaea stagnalis</name>
    <name type="common">Great pond snail</name>
    <name type="synonym">Helix stagnalis</name>
    <dbReference type="NCBI Taxonomy" id="6523"/>
    <lineage>
        <taxon>Eukaryota</taxon>
        <taxon>Metazoa</taxon>
        <taxon>Spiralia</taxon>
        <taxon>Lophotrochozoa</taxon>
        <taxon>Mollusca</taxon>
        <taxon>Gastropoda</taxon>
        <taxon>Heterobranchia</taxon>
        <taxon>Euthyneura</taxon>
        <taxon>Panpulmonata</taxon>
        <taxon>Hygrophila</taxon>
        <taxon>Lymnaeoidea</taxon>
        <taxon>Lymnaeidae</taxon>
        <taxon>Lymnaea</taxon>
    </lineage>
</organism>
<dbReference type="FunFam" id="1.10.3520.10:FF:000002">
    <property type="entry name" value="Ceramide-1-phosphate transfer protein"/>
    <property type="match status" value="1"/>
</dbReference>
<dbReference type="AlphaFoldDB" id="A0AAV2HAA4"/>
<dbReference type="PANTHER" id="PTHR10219:SF43">
    <property type="entry name" value="GLYCOLIPID TRANSFER PROTEIN DOMAIN-CONTAINING PROTEIN"/>
    <property type="match status" value="1"/>
</dbReference>
<name>A0AAV2HAA4_LYMST</name>
<sequence length="215" mass="25133">MAAFDRSKKHDFNLEKVLTSFQKCVTDDRTLILEEYLLAYRELCRFFKLTGHLFGFVAKDLESKIKAIEYHAHSNHGHHYHTIQSMVAYELEVKIAKMKTPRSSGTRMLLRLHHALEFILSFMRRIMKGDQNEKMSILAWEVYTETLFHHHPWYTQKIASLAVHALPSKRHLIEVMCKHDYTKVMVLLGQVVDAGQPVYDIIQEILATNELLNIP</sequence>
<protein>
    <recommendedName>
        <fullName evidence="2">Glycolipid transfer protein domain-containing protein</fullName>
    </recommendedName>
</protein>
<dbReference type="GO" id="GO:1902388">
    <property type="term" value="F:ceramide 1-phosphate transfer activity"/>
    <property type="evidence" value="ECO:0007669"/>
    <property type="project" value="TreeGrafter"/>
</dbReference>
<dbReference type="Gene3D" id="1.10.3520.10">
    <property type="entry name" value="Glycolipid transfer protein"/>
    <property type="match status" value="1"/>
</dbReference>
<accession>A0AAV2HAA4</accession>
<reference evidence="3 4" key="1">
    <citation type="submission" date="2024-04" db="EMBL/GenBank/DDBJ databases">
        <authorList>
            <consortium name="Genoscope - CEA"/>
            <person name="William W."/>
        </authorList>
    </citation>
    <scope>NUCLEOTIDE SEQUENCE [LARGE SCALE GENOMIC DNA]</scope>
</reference>
<dbReference type="Proteomes" id="UP001497497">
    <property type="component" value="Unassembled WGS sequence"/>
</dbReference>